<evidence type="ECO:0000256" key="8">
    <source>
        <dbReference type="PIRSR" id="PIRSR608901-2"/>
    </source>
</evidence>
<keyword evidence="4 9" id="KW-0378">Hydrolase</keyword>
<evidence type="ECO:0000256" key="3">
    <source>
        <dbReference type="ARBA" id="ARBA00022692"/>
    </source>
</evidence>
<dbReference type="PANTHER" id="PTHR46139">
    <property type="entry name" value="ALKALINE CERAMIDASE"/>
    <property type="match status" value="1"/>
</dbReference>
<evidence type="ECO:0000256" key="2">
    <source>
        <dbReference type="ARBA" id="ARBA00009780"/>
    </source>
</evidence>
<feature type="binding site" evidence="8">
    <location>
        <position position="205"/>
    </location>
    <ligand>
        <name>Zn(2+)</name>
        <dbReference type="ChEBI" id="CHEBI:29105"/>
        <note>catalytic</note>
    </ligand>
</feature>
<dbReference type="OrthoDB" id="187171at2759"/>
<dbReference type="AlphaFoldDB" id="A0A1S3H206"/>
<feature type="transmembrane region" description="Helical" evidence="9">
    <location>
        <begin position="143"/>
        <end position="161"/>
    </location>
</feature>
<evidence type="ECO:0000256" key="7">
    <source>
        <dbReference type="PIRSR" id="PIRSR608901-1"/>
    </source>
</evidence>
<sequence>MHEFQRGSSDVDWCEANYDITSFIAEFFNTISNALFIVGPPLLIYLFRHYARLVTWEVNIVWGLLVIVGLGSAYFHATLSLVGQLLDEIAILWVLMAALGMWFPKRLLPLVFQHSRRNFKVALMCFTALSSGLACVMPEVNAFVLMLFGIPATMLLCTELWRTQCRRVRSLGIRCGVLWLLAVTCWINDRVFCDVWSSLHFPYLHCAWHILIFIASYTACVLFAYFDVVEEIPEQMPVLKYWPKNHWDFWGVPYITLLKPVTKIKHSSI</sequence>
<feature type="transmembrane region" description="Helical" evidence="9">
    <location>
        <begin position="119"/>
        <end position="137"/>
    </location>
</feature>
<feature type="transmembrane region" description="Helical" evidence="9">
    <location>
        <begin position="27"/>
        <end position="47"/>
    </location>
</feature>
<accession>A0A1S3H206</accession>
<comment type="function">
    <text evidence="9">Hydrolyzes the sphingolipid ceramide into sphingosine and free fatty acid.</text>
</comment>
<dbReference type="RefSeq" id="XP_013379174.1">
    <property type="nucleotide sequence ID" value="XM_013523720.1"/>
</dbReference>
<keyword evidence="3 9" id="KW-0812">Transmembrane</keyword>
<name>A0A1S3H206_LINAN</name>
<dbReference type="PANTHER" id="PTHR46139:SF3">
    <property type="entry name" value="ALKALINE CERAMIDASE"/>
    <property type="match status" value="1"/>
</dbReference>
<dbReference type="GO" id="GO:0016020">
    <property type="term" value="C:membrane"/>
    <property type="evidence" value="ECO:0007669"/>
    <property type="project" value="UniProtKB-SubCell"/>
</dbReference>
<feature type="transmembrane region" description="Helical" evidence="9">
    <location>
        <begin position="89"/>
        <end position="107"/>
    </location>
</feature>
<dbReference type="Proteomes" id="UP000085678">
    <property type="component" value="Unplaced"/>
</dbReference>
<proteinExistence type="inferred from homology"/>
<keyword evidence="10" id="KW-1185">Reference proteome</keyword>
<feature type="binding site" evidence="7">
    <location>
        <position position="26"/>
    </location>
    <ligand>
        <name>Ca(2+)</name>
        <dbReference type="ChEBI" id="CHEBI:29108"/>
    </ligand>
</feature>
<comment type="subcellular location">
    <subcellularLocation>
        <location evidence="1">Membrane</location>
        <topology evidence="1">Multi-pass membrane protein</topology>
    </subcellularLocation>
</comment>
<dbReference type="InParanoid" id="A0A1S3H206"/>
<dbReference type="GO" id="GO:0046872">
    <property type="term" value="F:metal ion binding"/>
    <property type="evidence" value="ECO:0007669"/>
    <property type="project" value="UniProtKB-KW"/>
</dbReference>
<dbReference type="GO" id="GO:0046514">
    <property type="term" value="P:ceramide catabolic process"/>
    <property type="evidence" value="ECO:0007669"/>
    <property type="project" value="TreeGrafter"/>
</dbReference>
<feature type="transmembrane region" description="Helical" evidence="9">
    <location>
        <begin position="168"/>
        <end position="187"/>
    </location>
</feature>
<evidence type="ECO:0000256" key="4">
    <source>
        <dbReference type="ARBA" id="ARBA00022801"/>
    </source>
</evidence>
<feature type="binding site" evidence="7">
    <location>
        <position position="12"/>
    </location>
    <ligand>
        <name>Ca(2+)</name>
        <dbReference type="ChEBI" id="CHEBI:29108"/>
    </ligand>
</feature>
<feature type="binding site" evidence="8">
    <location>
        <position position="76"/>
    </location>
    <ligand>
        <name>Zn(2+)</name>
        <dbReference type="ChEBI" id="CHEBI:29105"/>
        <note>catalytic</note>
    </ligand>
</feature>
<dbReference type="GeneID" id="106150740"/>
<feature type="binding site" evidence="7">
    <location>
        <position position="15"/>
    </location>
    <ligand>
        <name>Ca(2+)</name>
        <dbReference type="ChEBI" id="CHEBI:29108"/>
    </ligand>
</feature>
<keyword evidence="5 9" id="KW-1133">Transmembrane helix</keyword>
<evidence type="ECO:0000313" key="10">
    <source>
        <dbReference type="Proteomes" id="UP000085678"/>
    </source>
</evidence>
<protein>
    <recommendedName>
        <fullName evidence="9">Alkaline ceramidase</fullName>
        <ecNumber evidence="9">3.5.1.-</ecNumber>
    </recommendedName>
</protein>
<evidence type="ECO:0000256" key="5">
    <source>
        <dbReference type="ARBA" id="ARBA00022989"/>
    </source>
</evidence>
<feature type="transmembrane region" description="Helical" evidence="9">
    <location>
        <begin position="59"/>
        <end position="77"/>
    </location>
</feature>
<dbReference type="Pfam" id="PF05875">
    <property type="entry name" value="Ceramidase"/>
    <property type="match status" value="1"/>
</dbReference>
<keyword evidence="6 9" id="KW-0472">Membrane</keyword>
<evidence type="ECO:0000313" key="11">
    <source>
        <dbReference type="RefSeq" id="XP_013379174.1"/>
    </source>
</evidence>
<keyword evidence="9" id="KW-0443">Lipid metabolism</keyword>
<dbReference type="InterPro" id="IPR008901">
    <property type="entry name" value="ACER"/>
</dbReference>
<evidence type="ECO:0000256" key="1">
    <source>
        <dbReference type="ARBA" id="ARBA00004141"/>
    </source>
</evidence>
<dbReference type="FunCoup" id="A0A1S3H206">
    <property type="interactions" value="953"/>
</dbReference>
<keyword evidence="7" id="KW-0479">Metal-binding</keyword>
<reference evidence="11" key="1">
    <citation type="submission" date="2025-08" db="UniProtKB">
        <authorList>
            <consortium name="RefSeq"/>
        </authorList>
    </citation>
    <scope>IDENTIFICATION</scope>
    <source>
        <tissue evidence="11">Gonads</tissue>
    </source>
</reference>
<comment type="similarity">
    <text evidence="2 9">Belongs to the alkaline ceramidase family.</text>
</comment>
<gene>
    <name evidence="11" type="primary">LOC106150740</name>
</gene>
<organism evidence="10 11">
    <name type="scientific">Lingula anatina</name>
    <name type="common">Brachiopod</name>
    <name type="synonym">Lingula unguis</name>
    <dbReference type="NCBI Taxonomy" id="7574"/>
    <lineage>
        <taxon>Eukaryota</taxon>
        <taxon>Metazoa</taxon>
        <taxon>Spiralia</taxon>
        <taxon>Lophotrochozoa</taxon>
        <taxon>Brachiopoda</taxon>
        <taxon>Linguliformea</taxon>
        <taxon>Lingulata</taxon>
        <taxon>Lingulida</taxon>
        <taxon>Linguloidea</taxon>
        <taxon>Lingulidae</taxon>
        <taxon>Lingula</taxon>
    </lineage>
</organism>
<feature type="binding site" evidence="7">
    <location>
        <position position="17"/>
    </location>
    <ligand>
        <name>Ca(2+)</name>
        <dbReference type="ChEBI" id="CHEBI:29108"/>
    </ligand>
</feature>
<comment type="cofactor">
    <cofactor evidence="8">
        <name>Zn(2+)</name>
        <dbReference type="ChEBI" id="CHEBI:29105"/>
    </cofactor>
</comment>
<evidence type="ECO:0000256" key="6">
    <source>
        <dbReference type="ARBA" id="ARBA00023136"/>
    </source>
</evidence>
<keyword evidence="8" id="KW-0862">Zinc</keyword>
<dbReference type="GO" id="GO:0016811">
    <property type="term" value="F:hydrolase activity, acting on carbon-nitrogen (but not peptide) bonds, in linear amides"/>
    <property type="evidence" value="ECO:0007669"/>
    <property type="project" value="InterPro"/>
</dbReference>
<keyword evidence="7" id="KW-0106">Calcium</keyword>
<dbReference type="STRING" id="7574.A0A1S3H206"/>
<dbReference type="EC" id="3.5.1.-" evidence="9"/>
<evidence type="ECO:0000256" key="9">
    <source>
        <dbReference type="RuleBase" id="RU364079"/>
    </source>
</evidence>
<dbReference type="KEGG" id="lak:106150740"/>
<feature type="transmembrane region" description="Helical" evidence="9">
    <location>
        <begin position="207"/>
        <end position="226"/>
    </location>
</feature>
<feature type="binding site" evidence="8">
    <location>
        <position position="209"/>
    </location>
    <ligand>
        <name>Zn(2+)</name>
        <dbReference type="ChEBI" id="CHEBI:29105"/>
        <note>catalytic</note>
    </ligand>
</feature>
<feature type="binding site" evidence="7">
    <location>
        <position position="13"/>
    </location>
    <ligand>
        <name>Ca(2+)</name>
        <dbReference type="ChEBI" id="CHEBI:29108"/>
    </ligand>
</feature>
<dbReference type="OMA" id="FWHILIF"/>